<reference evidence="1 2" key="1">
    <citation type="journal article" date="2020" name="Microorganisms">
        <title>Osmotic Adaptation and Compatible Solute Biosynthesis of Phototrophic Bacteria as Revealed from Genome Analyses.</title>
        <authorList>
            <person name="Imhoff J.F."/>
            <person name="Rahn T."/>
            <person name="Kunzel S."/>
            <person name="Keller A."/>
            <person name="Neulinger S.C."/>
        </authorList>
    </citation>
    <scope>NUCLEOTIDE SEQUENCE [LARGE SCALE GENOMIC DNA]</scope>
    <source>
        <strain evidence="1 2">DSM 6210</strain>
    </source>
</reference>
<gene>
    <name evidence="1" type="ORF">CKO31_16310</name>
</gene>
<sequence length="108" mass="11919">MTTPTPYYKYHVFFCTNLRADGSQCCEQCGAQASRDYLKKRTKELGLTGPGGIRVNNAGCLDRCSEGPVAVVYPEGIWYTYVDTEDLEEILQAHLLGGEPVARLRLAG</sequence>
<dbReference type="Pfam" id="PF01257">
    <property type="entry name" value="2Fe-2S_thioredx"/>
    <property type="match status" value="1"/>
</dbReference>
<protein>
    <submittedName>
        <fullName evidence="1">2Fe-2S ferredoxin</fullName>
    </submittedName>
</protein>
<dbReference type="Gene3D" id="3.40.30.10">
    <property type="entry name" value="Glutaredoxin"/>
    <property type="match status" value="1"/>
</dbReference>
<dbReference type="EMBL" id="NRRV01000043">
    <property type="protein sequence ID" value="MBK1632274.1"/>
    <property type="molecule type" value="Genomic_DNA"/>
</dbReference>
<accession>A0ABS1CLD4</accession>
<organism evidence="1 2">
    <name type="scientific">Thiohalocapsa halophila</name>
    <dbReference type="NCBI Taxonomy" id="69359"/>
    <lineage>
        <taxon>Bacteria</taxon>
        <taxon>Pseudomonadati</taxon>
        <taxon>Pseudomonadota</taxon>
        <taxon>Gammaproteobacteria</taxon>
        <taxon>Chromatiales</taxon>
        <taxon>Chromatiaceae</taxon>
        <taxon>Thiohalocapsa</taxon>
    </lineage>
</organism>
<dbReference type="SUPFAM" id="SSF52833">
    <property type="entry name" value="Thioredoxin-like"/>
    <property type="match status" value="1"/>
</dbReference>
<keyword evidence="2" id="KW-1185">Reference proteome</keyword>
<evidence type="ECO:0000313" key="1">
    <source>
        <dbReference type="EMBL" id="MBK1632274.1"/>
    </source>
</evidence>
<dbReference type="Proteomes" id="UP000748752">
    <property type="component" value="Unassembled WGS sequence"/>
</dbReference>
<name>A0ABS1CLD4_9GAMM</name>
<proteinExistence type="predicted"/>
<dbReference type="InterPro" id="IPR036249">
    <property type="entry name" value="Thioredoxin-like_sf"/>
</dbReference>
<comment type="caution">
    <text evidence="1">The sequence shown here is derived from an EMBL/GenBank/DDBJ whole genome shotgun (WGS) entry which is preliminary data.</text>
</comment>
<evidence type="ECO:0000313" key="2">
    <source>
        <dbReference type="Proteomes" id="UP000748752"/>
    </source>
</evidence>
<dbReference type="RefSeq" id="WP_200239699.1">
    <property type="nucleotide sequence ID" value="NZ_NRRV01000043.1"/>
</dbReference>
<dbReference type="CDD" id="cd02980">
    <property type="entry name" value="TRX_Fd_family"/>
    <property type="match status" value="1"/>
</dbReference>